<evidence type="ECO:0000256" key="1">
    <source>
        <dbReference type="SAM" id="MobiDB-lite"/>
    </source>
</evidence>
<name>A0ABN9S0D6_9DINO</name>
<sequence length="234" mass="26226">MGYLSEQTGVPIGNKEGVVEVQPGQVVMAHFKAKRSDGKVSKSRKPREALVLSVDKAVVRVEFTSNRRRHELDPSWIVELKTAPAAGLLTAGSSPSRLGRAKLAMTILRVEKAILDFYTDTFEKVWGYIEELLGSYSEMLRRNDEKEALKFLKMYLDLLDAEKQEVSNTEHFYLPLSVSDMPELRGAFDARGAARMKDSGRMWNLPEVKGFEDAPEEEVVDGRQRGTTVESGDT</sequence>
<reference evidence="2" key="1">
    <citation type="submission" date="2023-10" db="EMBL/GenBank/DDBJ databases">
        <authorList>
            <person name="Chen Y."/>
            <person name="Shah S."/>
            <person name="Dougan E. K."/>
            <person name="Thang M."/>
            <person name="Chan C."/>
        </authorList>
    </citation>
    <scope>NUCLEOTIDE SEQUENCE [LARGE SCALE GENOMIC DNA]</scope>
</reference>
<feature type="region of interest" description="Disordered" evidence="1">
    <location>
        <begin position="210"/>
        <end position="234"/>
    </location>
</feature>
<keyword evidence="3" id="KW-1185">Reference proteome</keyword>
<dbReference type="Proteomes" id="UP001189429">
    <property type="component" value="Unassembled WGS sequence"/>
</dbReference>
<feature type="compositionally biased region" description="Polar residues" evidence="1">
    <location>
        <begin position="225"/>
        <end position="234"/>
    </location>
</feature>
<proteinExistence type="predicted"/>
<evidence type="ECO:0000313" key="2">
    <source>
        <dbReference type="EMBL" id="CAK0824544.1"/>
    </source>
</evidence>
<comment type="caution">
    <text evidence="2">The sequence shown here is derived from an EMBL/GenBank/DDBJ whole genome shotgun (WGS) entry which is preliminary data.</text>
</comment>
<gene>
    <name evidence="2" type="ORF">PCOR1329_LOCUS24932</name>
</gene>
<organism evidence="2 3">
    <name type="scientific">Prorocentrum cordatum</name>
    <dbReference type="NCBI Taxonomy" id="2364126"/>
    <lineage>
        <taxon>Eukaryota</taxon>
        <taxon>Sar</taxon>
        <taxon>Alveolata</taxon>
        <taxon>Dinophyceae</taxon>
        <taxon>Prorocentrales</taxon>
        <taxon>Prorocentraceae</taxon>
        <taxon>Prorocentrum</taxon>
    </lineage>
</organism>
<accession>A0ABN9S0D6</accession>
<protein>
    <submittedName>
        <fullName evidence="2">Uncharacterized protein</fullName>
    </submittedName>
</protein>
<evidence type="ECO:0000313" key="3">
    <source>
        <dbReference type="Proteomes" id="UP001189429"/>
    </source>
</evidence>
<dbReference type="EMBL" id="CAUYUJ010008657">
    <property type="protein sequence ID" value="CAK0824544.1"/>
    <property type="molecule type" value="Genomic_DNA"/>
</dbReference>